<dbReference type="EMBL" id="CADCVM010000132">
    <property type="protein sequence ID" value="CAA9479352.1"/>
    <property type="molecule type" value="Genomic_DNA"/>
</dbReference>
<name>A0A6J4RZ18_9ACTN</name>
<reference evidence="1" key="1">
    <citation type="submission" date="2020-02" db="EMBL/GenBank/DDBJ databases">
        <authorList>
            <person name="Meier V. D."/>
        </authorList>
    </citation>
    <scope>NUCLEOTIDE SEQUENCE</scope>
    <source>
        <strain evidence="1">AVDCRST_MAG05</strain>
    </source>
</reference>
<dbReference type="AlphaFoldDB" id="A0A6J4RZ18"/>
<organism evidence="1">
    <name type="scientific">uncultured Rubrobacteraceae bacterium</name>
    <dbReference type="NCBI Taxonomy" id="349277"/>
    <lineage>
        <taxon>Bacteria</taxon>
        <taxon>Bacillati</taxon>
        <taxon>Actinomycetota</taxon>
        <taxon>Rubrobacteria</taxon>
        <taxon>Rubrobacterales</taxon>
        <taxon>Rubrobacteraceae</taxon>
        <taxon>environmental samples</taxon>
    </lineage>
</organism>
<accession>A0A6J4RZ18</accession>
<protein>
    <submittedName>
        <fullName evidence="1">Uncharacterized protein</fullName>
    </submittedName>
</protein>
<sequence>MQQNLYRLAAANPGAVVCNNPIPLVDSRGNYIGPCFVGKSPRSRI</sequence>
<gene>
    <name evidence="1" type="ORF">AVDCRST_MAG05-1173</name>
</gene>
<proteinExistence type="predicted"/>
<evidence type="ECO:0000313" key="1">
    <source>
        <dbReference type="EMBL" id="CAA9479352.1"/>
    </source>
</evidence>